<dbReference type="GO" id="GO:0008835">
    <property type="term" value="F:diaminohydroxyphosphoribosylaminopyrimidine deaminase activity"/>
    <property type="evidence" value="ECO:0007669"/>
    <property type="project" value="UniProtKB-EC"/>
</dbReference>
<feature type="binding site" evidence="16">
    <location>
        <position position="55"/>
    </location>
    <ligand>
        <name>Zn(2+)</name>
        <dbReference type="ChEBI" id="CHEBI:29105"/>
        <note>catalytic</note>
    </ligand>
</feature>
<feature type="binding site" evidence="15">
    <location>
        <position position="304"/>
    </location>
    <ligand>
        <name>substrate</name>
    </ligand>
</feature>
<evidence type="ECO:0000256" key="13">
    <source>
        <dbReference type="PIRNR" id="PIRNR006769"/>
    </source>
</evidence>
<evidence type="ECO:0000256" key="11">
    <source>
        <dbReference type="ARBA" id="ARBA00023002"/>
    </source>
</evidence>
<dbReference type="SUPFAM" id="SSF53597">
    <property type="entry name" value="Dihydrofolate reductase-like"/>
    <property type="match status" value="1"/>
</dbReference>
<dbReference type="InterPro" id="IPR050765">
    <property type="entry name" value="Riboflavin_Biosynth_HTPR"/>
</dbReference>
<dbReference type="InterPro" id="IPR016193">
    <property type="entry name" value="Cytidine_deaminase-like"/>
</dbReference>
<keyword evidence="8 13" id="KW-0378">Hydrolase</keyword>
<comment type="catalytic activity">
    <reaction evidence="13">
        <text>2,5-diamino-6-hydroxy-4-(5-phosphoribosylamino)-pyrimidine + H2O + H(+) = 5-amino-6-(5-phospho-D-ribosylamino)uracil + NH4(+)</text>
        <dbReference type="Rhea" id="RHEA:21868"/>
        <dbReference type="ChEBI" id="CHEBI:15377"/>
        <dbReference type="ChEBI" id="CHEBI:15378"/>
        <dbReference type="ChEBI" id="CHEBI:28938"/>
        <dbReference type="ChEBI" id="CHEBI:58453"/>
        <dbReference type="ChEBI" id="CHEBI:58614"/>
        <dbReference type="EC" id="3.5.4.26"/>
    </reaction>
</comment>
<dbReference type="EMBL" id="FTOH01000005">
    <property type="protein sequence ID" value="SIS86327.1"/>
    <property type="molecule type" value="Genomic_DNA"/>
</dbReference>
<comment type="cofactor">
    <cofactor evidence="13 16">
        <name>Zn(2+)</name>
        <dbReference type="ChEBI" id="CHEBI:29105"/>
    </cofactor>
    <text evidence="13 16">Binds 1 zinc ion.</text>
</comment>
<dbReference type="STRING" id="484498.SAMN05421686_105237"/>
<feature type="binding site" evidence="15">
    <location>
        <position position="175"/>
    </location>
    <ligand>
        <name>NADP(+)</name>
        <dbReference type="ChEBI" id="CHEBI:58349"/>
    </ligand>
</feature>
<dbReference type="RefSeq" id="WP_076515617.1">
    <property type="nucleotide sequence ID" value="NZ_FTOH01000005.1"/>
</dbReference>
<evidence type="ECO:0000256" key="5">
    <source>
        <dbReference type="ARBA" id="ARBA00007417"/>
    </source>
</evidence>
<evidence type="ECO:0000256" key="12">
    <source>
        <dbReference type="ARBA" id="ARBA00023268"/>
    </source>
</evidence>
<keyword evidence="6 13" id="KW-0686">Riboflavin biosynthesis</keyword>
<dbReference type="PANTHER" id="PTHR38011">
    <property type="entry name" value="DIHYDROFOLATE REDUCTASE FAMILY PROTEIN (AFU_ORTHOLOGUE AFUA_8G06820)"/>
    <property type="match status" value="1"/>
</dbReference>
<feature type="binding site" evidence="15">
    <location>
        <position position="159"/>
    </location>
    <ligand>
        <name>NADP(+)</name>
        <dbReference type="ChEBI" id="CHEBI:58349"/>
    </ligand>
</feature>
<sequence>MSRLLPTDLEWMSDALRLAKKGLYTTSPNPRVGCVIVKDGVKVGEGWHQKAGEPHAEVHALRAAGDQARGATAYVTLEPCSHYGRTPPCAEGLIKAGVARVVGAVRDPNPSVAGRGYEMLRQAGIEVVESCLEPEATAINAGFMKRMRTGLPYVRVKLAMSLDGRTAMASGESQWITGSAARRDVQALRAQSCAVITGADSVIIDNPSMTVRPDEAGLDIPEGLRRQPLRVIVDGAHRVSNEATIFDKPGDILIAARTPPASPINRDTGLGALSYWAGERDEHTDIDALLCHLATQGSNEVLIESGAKLAAAFVSAGLVDELIVYCAPTLLGSDARPLLSLPLSEMKQQIRWQWQDVRMVGDDLRLTLRPDTSTAAKKA</sequence>
<evidence type="ECO:0000256" key="15">
    <source>
        <dbReference type="PIRSR" id="PIRSR006769-2"/>
    </source>
</evidence>
<name>A0A1N7MJR6_9GAMM</name>
<evidence type="ECO:0000256" key="16">
    <source>
        <dbReference type="PIRSR" id="PIRSR006769-3"/>
    </source>
</evidence>
<dbReference type="InterPro" id="IPR002734">
    <property type="entry name" value="RibDG_C"/>
</dbReference>
<protein>
    <recommendedName>
        <fullName evidence="13">Riboflavin biosynthesis protein RibD</fullName>
    </recommendedName>
    <domain>
        <recommendedName>
            <fullName evidence="13">Diaminohydroxyphosphoribosylaminopyrimidine deaminase</fullName>
            <shortName evidence="13">DRAP deaminase</shortName>
            <ecNumber evidence="13">3.5.4.26</ecNumber>
        </recommendedName>
        <alternativeName>
            <fullName evidence="13">Riboflavin-specific deaminase</fullName>
        </alternativeName>
    </domain>
    <domain>
        <recommendedName>
            <fullName evidence="13">5-amino-6-(5-phosphoribosylamino)uracil reductase</fullName>
            <ecNumber evidence="13">1.1.1.193</ecNumber>
        </recommendedName>
        <alternativeName>
            <fullName evidence="13">HTP reductase</fullName>
        </alternativeName>
    </domain>
</protein>
<dbReference type="EC" id="1.1.1.193" evidence="13"/>
<dbReference type="InterPro" id="IPR011549">
    <property type="entry name" value="RibD_C"/>
</dbReference>
<comment type="pathway">
    <text evidence="2 13">Cofactor biosynthesis; riboflavin biosynthesis; 5-amino-6-(D-ribitylamino)uracil from GTP: step 2/4.</text>
</comment>
<dbReference type="PIRSF" id="PIRSF006769">
    <property type="entry name" value="RibD"/>
    <property type="match status" value="1"/>
</dbReference>
<gene>
    <name evidence="18" type="ORF">SAMN05421686_105237</name>
</gene>
<dbReference type="EC" id="3.5.4.26" evidence="13"/>
<dbReference type="Gene3D" id="3.40.430.10">
    <property type="entry name" value="Dihydrofolate Reductase, subunit A"/>
    <property type="match status" value="1"/>
</dbReference>
<dbReference type="PROSITE" id="PS00903">
    <property type="entry name" value="CYT_DCMP_DEAMINASES_1"/>
    <property type="match status" value="1"/>
</dbReference>
<comment type="catalytic activity">
    <reaction evidence="13">
        <text>5-amino-6-(5-phospho-D-ribitylamino)uracil + NADP(+) = 5-amino-6-(5-phospho-D-ribosylamino)uracil + NADPH + H(+)</text>
        <dbReference type="Rhea" id="RHEA:17845"/>
        <dbReference type="ChEBI" id="CHEBI:15378"/>
        <dbReference type="ChEBI" id="CHEBI:57783"/>
        <dbReference type="ChEBI" id="CHEBI:58349"/>
        <dbReference type="ChEBI" id="CHEBI:58421"/>
        <dbReference type="ChEBI" id="CHEBI:58453"/>
        <dbReference type="EC" id="1.1.1.193"/>
    </reaction>
</comment>
<dbReference type="Pfam" id="PF00383">
    <property type="entry name" value="dCMP_cyt_deam_1"/>
    <property type="match status" value="1"/>
</dbReference>
<feature type="binding site" evidence="16">
    <location>
        <position position="80"/>
    </location>
    <ligand>
        <name>Zn(2+)</name>
        <dbReference type="ChEBI" id="CHEBI:29105"/>
        <note>catalytic</note>
    </ligand>
</feature>
<feature type="binding site" evidence="15">
    <location>
        <position position="212"/>
    </location>
    <ligand>
        <name>substrate</name>
    </ligand>
</feature>
<dbReference type="OrthoDB" id="9800865at2"/>
<feature type="binding site" evidence="15">
    <location>
        <position position="189"/>
    </location>
    <ligand>
        <name>substrate</name>
    </ligand>
</feature>
<dbReference type="CDD" id="cd01284">
    <property type="entry name" value="Riboflavin_deaminase-reductase"/>
    <property type="match status" value="1"/>
</dbReference>
<dbReference type="InterPro" id="IPR004794">
    <property type="entry name" value="Eubact_RibD"/>
</dbReference>
<comment type="function">
    <text evidence="1 13">Converts 2,5-diamino-6-(ribosylamino)-4(3h)-pyrimidinone 5'-phosphate into 5-amino-6-(ribosylamino)-2,4(1h,3h)-pyrimidinedione 5'-phosphate.</text>
</comment>
<comment type="similarity">
    <text evidence="4 13">In the N-terminal section; belongs to the cytidine and deoxycytidylate deaminase family.</text>
</comment>
<accession>A0A1N7MJR6</accession>
<dbReference type="NCBIfam" id="TIGR00326">
    <property type="entry name" value="eubact_ribD"/>
    <property type="match status" value="1"/>
</dbReference>
<evidence type="ECO:0000256" key="14">
    <source>
        <dbReference type="PIRSR" id="PIRSR006769-1"/>
    </source>
</evidence>
<organism evidence="18 19">
    <name type="scientific">Thalassolituus maritimus</name>
    <dbReference type="NCBI Taxonomy" id="484498"/>
    <lineage>
        <taxon>Bacteria</taxon>
        <taxon>Pseudomonadati</taxon>
        <taxon>Pseudomonadota</taxon>
        <taxon>Gammaproteobacteria</taxon>
        <taxon>Oceanospirillales</taxon>
        <taxon>Oceanospirillaceae</taxon>
        <taxon>Thalassolituus</taxon>
    </lineage>
</organism>
<feature type="binding site" evidence="16">
    <location>
        <position position="89"/>
    </location>
    <ligand>
        <name>Zn(2+)</name>
        <dbReference type="ChEBI" id="CHEBI:29105"/>
        <note>catalytic</note>
    </ligand>
</feature>
<evidence type="ECO:0000313" key="19">
    <source>
        <dbReference type="Proteomes" id="UP000185639"/>
    </source>
</evidence>
<comment type="pathway">
    <text evidence="3 13">Cofactor biosynthesis; riboflavin biosynthesis; 5-amino-6-(D-ribitylamino)uracil from GTP: step 3/4.</text>
</comment>
<dbReference type="FunFam" id="3.40.140.10:FF:000025">
    <property type="entry name" value="Riboflavin biosynthesis protein RibD"/>
    <property type="match status" value="1"/>
</dbReference>
<dbReference type="InterPro" id="IPR016192">
    <property type="entry name" value="APOBEC/CMP_deaminase_Zn-bd"/>
</dbReference>
<evidence type="ECO:0000256" key="4">
    <source>
        <dbReference type="ARBA" id="ARBA00005259"/>
    </source>
</evidence>
<evidence type="ECO:0000256" key="3">
    <source>
        <dbReference type="ARBA" id="ARBA00004910"/>
    </source>
</evidence>
<dbReference type="PROSITE" id="PS51747">
    <property type="entry name" value="CYT_DCMP_DEAMINASES_2"/>
    <property type="match status" value="1"/>
</dbReference>
<evidence type="ECO:0000256" key="6">
    <source>
        <dbReference type="ARBA" id="ARBA00022619"/>
    </source>
</evidence>
<dbReference type="Proteomes" id="UP000185639">
    <property type="component" value="Unassembled WGS sequence"/>
</dbReference>
<keyword evidence="7 13" id="KW-0479">Metal-binding</keyword>
<dbReference type="SUPFAM" id="SSF53927">
    <property type="entry name" value="Cytidine deaminase-like"/>
    <property type="match status" value="1"/>
</dbReference>
<dbReference type="Pfam" id="PF01872">
    <property type="entry name" value="RibD_C"/>
    <property type="match status" value="1"/>
</dbReference>
<keyword evidence="11 13" id="KW-0560">Oxidoreductase</keyword>
<feature type="domain" description="CMP/dCMP-type deaminase" evidence="17">
    <location>
        <begin position="6"/>
        <end position="128"/>
    </location>
</feature>
<evidence type="ECO:0000256" key="2">
    <source>
        <dbReference type="ARBA" id="ARBA00004882"/>
    </source>
</evidence>
<dbReference type="PANTHER" id="PTHR38011:SF7">
    <property type="entry name" value="2,5-DIAMINO-6-RIBOSYLAMINO-4(3H)-PYRIMIDINONE 5'-PHOSPHATE REDUCTASE"/>
    <property type="match status" value="1"/>
</dbReference>
<dbReference type="GO" id="GO:0009231">
    <property type="term" value="P:riboflavin biosynthetic process"/>
    <property type="evidence" value="ECO:0007669"/>
    <property type="project" value="UniProtKB-UniPathway"/>
</dbReference>
<dbReference type="UniPathway" id="UPA00275">
    <property type="reaction ID" value="UER00401"/>
</dbReference>
<proteinExistence type="inferred from homology"/>
<dbReference type="NCBIfam" id="TIGR00227">
    <property type="entry name" value="ribD_Cterm"/>
    <property type="match status" value="1"/>
</dbReference>
<dbReference type="GO" id="GO:0008703">
    <property type="term" value="F:5-amino-6-(5-phosphoribosylamino)uracil reductase activity"/>
    <property type="evidence" value="ECO:0007669"/>
    <property type="project" value="UniProtKB-EC"/>
</dbReference>
<reference evidence="19" key="1">
    <citation type="submission" date="2017-01" db="EMBL/GenBank/DDBJ databases">
        <authorList>
            <person name="Varghese N."/>
            <person name="Submissions S."/>
        </authorList>
    </citation>
    <scope>NUCLEOTIDE SEQUENCE [LARGE SCALE GENOMIC DNA]</scope>
    <source>
        <strain evidence="19">DSM 24913</strain>
    </source>
</reference>
<keyword evidence="10 13" id="KW-0521">NADP</keyword>
<evidence type="ECO:0000256" key="10">
    <source>
        <dbReference type="ARBA" id="ARBA00022857"/>
    </source>
</evidence>
<dbReference type="InterPro" id="IPR024072">
    <property type="entry name" value="DHFR-like_dom_sf"/>
</dbReference>
<evidence type="ECO:0000256" key="9">
    <source>
        <dbReference type="ARBA" id="ARBA00022833"/>
    </source>
</evidence>
<dbReference type="GO" id="GO:0008270">
    <property type="term" value="F:zinc ion binding"/>
    <property type="evidence" value="ECO:0007669"/>
    <property type="project" value="InterPro"/>
</dbReference>
<feature type="active site" description="Proton donor" evidence="14">
    <location>
        <position position="57"/>
    </location>
</feature>
<feature type="binding site" evidence="15">
    <location>
        <position position="205"/>
    </location>
    <ligand>
        <name>NADP(+)</name>
        <dbReference type="ChEBI" id="CHEBI:58349"/>
    </ligand>
</feature>
<dbReference type="AlphaFoldDB" id="A0A1N7MJR6"/>
<feature type="binding site" evidence="15">
    <location>
        <begin position="306"/>
        <end position="312"/>
    </location>
    <ligand>
        <name>NADP(+)</name>
        <dbReference type="ChEBI" id="CHEBI:58349"/>
    </ligand>
</feature>
<keyword evidence="19" id="KW-1185">Reference proteome</keyword>
<keyword evidence="12" id="KW-0511">Multifunctional enzyme</keyword>
<evidence type="ECO:0000256" key="8">
    <source>
        <dbReference type="ARBA" id="ARBA00022801"/>
    </source>
</evidence>
<dbReference type="Gene3D" id="3.40.140.10">
    <property type="entry name" value="Cytidine Deaminase, domain 2"/>
    <property type="match status" value="1"/>
</dbReference>
<keyword evidence="9 13" id="KW-0862">Zinc</keyword>
<dbReference type="GO" id="GO:0050661">
    <property type="term" value="F:NADP binding"/>
    <property type="evidence" value="ECO:0007669"/>
    <property type="project" value="InterPro"/>
</dbReference>
<comment type="similarity">
    <text evidence="5 13">In the C-terminal section; belongs to the HTP reductase family.</text>
</comment>
<evidence type="ECO:0000256" key="1">
    <source>
        <dbReference type="ARBA" id="ARBA00002151"/>
    </source>
</evidence>
<evidence type="ECO:0000313" key="18">
    <source>
        <dbReference type="EMBL" id="SIS86327.1"/>
    </source>
</evidence>
<evidence type="ECO:0000256" key="7">
    <source>
        <dbReference type="ARBA" id="ARBA00022723"/>
    </source>
</evidence>
<feature type="binding site" evidence="15">
    <location>
        <position position="173"/>
    </location>
    <ligand>
        <name>substrate</name>
    </ligand>
</feature>
<dbReference type="InterPro" id="IPR002125">
    <property type="entry name" value="CMP_dCMP_dom"/>
</dbReference>
<evidence type="ECO:0000259" key="17">
    <source>
        <dbReference type="PROSITE" id="PS51747"/>
    </source>
</evidence>